<dbReference type="STRING" id="135208.A0A4Y9ZU12"/>
<feature type="region of interest" description="Disordered" evidence="1">
    <location>
        <begin position="76"/>
        <end position="105"/>
    </location>
</feature>
<proteinExistence type="predicted"/>
<keyword evidence="3" id="KW-1185">Reference proteome</keyword>
<protein>
    <submittedName>
        <fullName evidence="2">Uncharacterized protein</fullName>
    </submittedName>
</protein>
<dbReference type="OrthoDB" id="2753353at2759"/>
<accession>A0A4Y9ZU12</accession>
<feature type="region of interest" description="Disordered" evidence="1">
    <location>
        <begin position="299"/>
        <end position="320"/>
    </location>
</feature>
<feature type="region of interest" description="Disordered" evidence="1">
    <location>
        <begin position="131"/>
        <end position="189"/>
    </location>
</feature>
<name>A0A4Y9ZU12_9AGAM</name>
<organism evidence="2 3">
    <name type="scientific">Hericium alpestre</name>
    <dbReference type="NCBI Taxonomy" id="135208"/>
    <lineage>
        <taxon>Eukaryota</taxon>
        <taxon>Fungi</taxon>
        <taxon>Dikarya</taxon>
        <taxon>Basidiomycota</taxon>
        <taxon>Agaricomycotina</taxon>
        <taxon>Agaricomycetes</taxon>
        <taxon>Russulales</taxon>
        <taxon>Hericiaceae</taxon>
        <taxon>Hericium</taxon>
    </lineage>
</organism>
<reference evidence="2 3" key="1">
    <citation type="submission" date="2019-02" db="EMBL/GenBank/DDBJ databases">
        <title>Genome sequencing of the rare red list fungi Hericium alpestre (H. flagellum).</title>
        <authorList>
            <person name="Buettner E."/>
            <person name="Kellner H."/>
        </authorList>
    </citation>
    <scope>NUCLEOTIDE SEQUENCE [LARGE SCALE GENOMIC DNA]</scope>
    <source>
        <strain evidence="2 3">DSM 108284</strain>
    </source>
</reference>
<dbReference type="EMBL" id="SFCI01000945">
    <property type="protein sequence ID" value="TFY77321.1"/>
    <property type="molecule type" value="Genomic_DNA"/>
</dbReference>
<comment type="caution">
    <text evidence="2">The sequence shown here is derived from an EMBL/GenBank/DDBJ whole genome shotgun (WGS) entry which is preliminary data.</text>
</comment>
<dbReference type="Proteomes" id="UP000298061">
    <property type="component" value="Unassembled WGS sequence"/>
</dbReference>
<dbReference type="AlphaFoldDB" id="A0A4Y9ZU12"/>
<feature type="compositionally biased region" description="Basic residues" evidence="1">
    <location>
        <begin position="172"/>
        <end position="186"/>
    </location>
</feature>
<evidence type="ECO:0000313" key="3">
    <source>
        <dbReference type="Proteomes" id="UP000298061"/>
    </source>
</evidence>
<sequence>MFAEARDVLGQGQSGLDPLDRGGIVPVNSGEVNVTVLDHMDVDGSNVEEFRHVSEPADDRMDPEIDQRPTELPARTYADFGVPDSDDPPPGTSSSHGASGASQSLPREWLDDLELSMNKRLDDVVELIKTTSGSSKAKGKQRADNHGNDNGADDADDEDDEDEEAVNQVKSKNIKRPRQGEKKHRPAAVNDFNRTIREHLAFLMTGRKVVGEYKYHNPTWKGVVDEEDQKVLDYEYDGDEDGTPCCDLATFRIDLYQDPKQHPEHKVTHFKTIRNAFLNHLSSLKKKFRTYLDMKSGEKDKVDGVDKKKKDDRQAARRSSLYDRRLHACSTVPGLKRHHAIVKTLSVTMMSDDETDIEGSRAEGHEQFRILRVPKRNAALTPFLRLMDQEYVANKLGKAGSRPHMRVDSMRFSKRPREYPQGLPHTAWDPTWVEKLDETQKSKYDINFKNHYSFTHNVEMLKRQSDRAALVEQAKKNMASASTSSR</sequence>
<feature type="compositionally biased region" description="Low complexity" evidence="1">
    <location>
        <begin position="92"/>
        <end position="104"/>
    </location>
</feature>
<feature type="compositionally biased region" description="Acidic residues" evidence="1">
    <location>
        <begin position="151"/>
        <end position="165"/>
    </location>
</feature>
<feature type="region of interest" description="Disordered" evidence="1">
    <location>
        <begin position="1"/>
        <end position="23"/>
    </location>
</feature>
<evidence type="ECO:0000313" key="2">
    <source>
        <dbReference type="EMBL" id="TFY77321.1"/>
    </source>
</evidence>
<evidence type="ECO:0000256" key="1">
    <source>
        <dbReference type="SAM" id="MobiDB-lite"/>
    </source>
</evidence>
<gene>
    <name evidence="2" type="ORF">EWM64_g6693</name>
</gene>